<organism evidence="11 12">
    <name type="scientific">Weissella oryzae (strain DSM 25784 / JCM 18191 / LMG 30913 / SG25)</name>
    <dbReference type="NCBI Taxonomy" id="1329250"/>
    <lineage>
        <taxon>Bacteria</taxon>
        <taxon>Bacillati</taxon>
        <taxon>Bacillota</taxon>
        <taxon>Bacilli</taxon>
        <taxon>Lactobacillales</taxon>
        <taxon>Lactobacillaceae</taxon>
        <taxon>Weissella</taxon>
    </lineage>
</organism>
<evidence type="ECO:0000256" key="8">
    <source>
        <dbReference type="ARBA" id="ARBA00038435"/>
    </source>
</evidence>
<dbReference type="RefSeq" id="WP_027698922.1">
    <property type="nucleotide sequence ID" value="NZ_DF820488.1"/>
</dbReference>
<feature type="transmembrane region" description="Helical" evidence="9">
    <location>
        <begin position="35"/>
        <end position="52"/>
    </location>
</feature>
<dbReference type="AlphaFoldDB" id="A0A069CUH1"/>
<feature type="transmembrane region" description="Helical" evidence="9">
    <location>
        <begin position="342"/>
        <end position="360"/>
    </location>
</feature>
<feature type="domain" description="Na+/H+ antiporter NhaC-like C-terminal" evidence="10">
    <location>
        <begin position="160"/>
        <end position="444"/>
    </location>
</feature>
<feature type="transmembrane region" description="Helical" evidence="9">
    <location>
        <begin position="9"/>
        <end position="29"/>
    </location>
</feature>
<reference evidence="12" key="1">
    <citation type="journal article" date="2014" name="Genome Announc.">
        <title>Draft genome sequence of Weissella oryzae SG25T, isolated from fermented rice grains.</title>
        <authorList>
            <person name="Tanizawa Y."/>
            <person name="Fujisawa T."/>
            <person name="Mochizuki T."/>
            <person name="Kaminuma E."/>
            <person name="Suzuki Y."/>
            <person name="Nakamura Y."/>
            <person name="Tohno M."/>
        </authorList>
    </citation>
    <scope>NUCLEOTIDE SEQUENCE [LARGE SCALE GENOMIC DNA]</scope>
    <source>
        <strain evidence="12">DSM 25784 / JCM 18191 / LMG 30913 / SG25</strain>
    </source>
</reference>
<evidence type="ECO:0000256" key="6">
    <source>
        <dbReference type="ARBA" id="ARBA00022989"/>
    </source>
</evidence>
<dbReference type="GO" id="GO:0005886">
    <property type="term" value="C:plasma membrane"/>
    <property type="evidence" value="ECO:0007669"/>
    <property type="project" value="UniProtKB-SubCell"/>
</dbReference>
<dbReference type="InterPro" id="IPR018461">
    <property type="entry name" value="Na/H_Antiport_NhaC-like_C"/>
</dbReference>
<feature type="transmembrane region" description="Helical" evidence="9">
    <location>
        <begin position="302"/>
        <end position="322"/>
    </location>
</feature>
<dbReference type="Pfam" id="PF03553">
    <property type="entry name" value="Na_H_antiporter"/>
    <property type="match status" value="1"/>
</dbReference>
<dbReference type="Proteomes" id="UP000030643">
    <property type="component" value="Unassembled WGS sequence"/>
</dbReference>
<dbReference type="InterPro" id="IPR052180">
    <property type="entry name" value="NhaC_Na-H+_Antiporter"/>
</dbReference>
<evidence type="ECO:0000313" key="11">
    <source>
        <dbReference type="EMBL" id="GAK30858.1"/>
    </source>
</evidence>
<name>A0A069CUH1_WEIOS</name>
<dbReference type="OrthoDB" id="9762978at2"/>
<feature type="transmembrane region" description="Helical" evidence="9">
    <location>
        <begin position="64"/>
        <end position="89"/>
    </location>
</feature>
<keyword evidence="2" id="KW-0813">Transport</keyword>
<keyword evidence="3" id="KW-0050">Antiport</keyword>
<evidence type="ECO:0000256" key="7">
    <source>
        <dbReference type="ARBA" id="ARBA00023136"/>
    </source>
</evidence>
<sequence length="460" mass="49090">MTDNVKTPSFIQALILVVLLVSVFGFGIIGFKLSPVVPLLLSLVIMTAFAKINRTSWSQIQEQILAGISTALGPLFLFLLIGMLIALWMAVNVIPTMLWLGFKIANVNWFLPTALIIAAMVGSMIGSAFTTLATVGVALMGVGTALGFNPALVAGAILSGAIFGDKNSPLSESTSLAASIAEVDLFDHIKNLMWTTLPALVSSLLIFTIIGLGNHHGSVADLEGLSNLLSPTWWAVLPLSLLVGMIWLKIPAIPTLLVNVAVSSVLFLTHNNLQNLSETLINGFKTPEQNELLSNLLNRGGMMSMMPTVIIIMFALALGGLLTEQKIMQVVMEPVIKRIKTVSGLVMGTLLTGIGANFMIGEQFLATILPGQLWKTSFDKKGLSRLSLSRVIEDGGTVINYLVPWGVAGSFAAQTLGVPVTNFAPFVFFSLLSPVFSLISAWTGLGIKKNTVGNTQQIEK</sequence>
<comment type="subcellular location">
    <subcellularLocation>
        <location evidence="1">Cell membrane</location>
        <topology evidence="1">Multi-pass membrane protein</topology>
    </subcellularLocation>
</comment>
<dbReference type="STRING" id="1329250.WOSG25_051310"/>
<feature type="transmembrane region" description="Helical" evidence="9">
    <location>
        <begin position="137"/>
        <end position="163"/>
    </location>
</feature>
<evidence type="ECO:0000256" key="5">
    <source>
        <dbReference type="ARBA" id="ARBA00022692"/>
    </source>
</evidence>
<keyword evidence="12" id="KW-1185">Reference proteome</keyword>
<accession>A0A069CUH1</accession>
<dbReference type="EMBL" id="DF820488">
    <property type="protein sequence ID" value="GAK30858.1"/>
    <property type="molecule type" value="Genomic_DNA"/>
</dbReference>
<evidence type="ECO:0000256" key="9">
    <source>
        <dbReference type="SAM" id="Phobius"/>
    </source>
</evidence>
<gene>
    <name evidence="11" type="primary">nhaC</name>
    <name evidence="11" type="ORF">WOSG25_051310</name>
</gene>
<evidence type="ECO:0000313" key="12">
    <source>
        <dbReference type="Proteomes" id="UP000030643"/>
    </source>
</evidence>
<evidence type="ECO:0000256" key="3">
    <source>
        <dbReference type="ARBA" id="ARBA00022449"/>
    </source>
</evidence>
<keyword evidence="6 9" id="KW-1133">Transmembrane helix</keyword>
<keyword evidence="5 9" id="KW-0812">Transmembrane</keyword>
<keyword evidence="4" id="KW-1003">Cell membrane</keyword>
<evidence type="ECO:0000259" key="10">
    <source>
        <dbReference type="Pfam" id="PF03553"/>
    </source>
</evidence>
<dbReference type="eggNOG" id="COG1757">
    <property type="taxonomic scope" value="Bacteria"/>
</dbReference>
<dbReference type="PANTHER" id="PTHR33451">
    <property type="entry name" value="MALATE-2H(+)/NA(+)-LACTATE ANTIPORTER"/>
    <property type="match status" value="1"/>
</dbReference>
<feature type="transmembrane region" description="Helical" evidence="9">
    <location>
        <begin position="109"/>
        <end position="130"/>
    </location>
</feature>
<feature type="transmembrane region" description="Helical" evidence="9">
    <location>
        <begin position="192"/>
        <end position="213"/>
    </location>
</feature>
<feature type="transmembrane region" description="Helical" evidence="9">
    <location>
        <begin position="225"/>
        <end position="248"/>
    </location>
</feature>
<evidence type="ECO:0000256" key="1">
    <source>
        <dbReference type="ARBA" id="ARBA00004651"/>
    </source>
</evidence>
<protein>
    <submittedName>
        <fullName evidence="11">Na(+)/H(+) antiporter</fullName>
    </submittedName>
</protein>
<comment type="similarity">
    <text evidence="8">Belongs to the NhaC Na(+)/H(+) (TC 2.A.35) antiporter family.</text>
</comment>
<proteinExistence type="inferred from homology"/>
<keyword evidence="7 9" id="KW-0472">Membrane</keyword>
<evidence type="ECO:0000256" key="4">
    <source>
        <dbReference type="ARBA" id="ARBA00022475"/>
    </source>
</evidence>
<feature type="transmembrane region" description="Helical" evidence="9">
    <location>
        <begin position="426"/>
        <end position="447"/>
    </location>
</feature>
<evidence type="ECO:0000256" key="2">
    <source>
        <dbReference type="ARBA" id="ARBA00022448"/>
    </source>
</evidence>
<dbReference type="PANTHER" id="PTHR33451:SF6">
    <property type="entry name" value="NA(+)_H(+) ANTIPORTER NHAC"/>
    <property type="match status" value="1"/>
</dbReference>
<dbReference type="GO" id="GO:0015297">
    <property type="term" value="F:antiporter activity"/>
    <property type="evidence" value="ECO:0007669"/>
    <property type="project" value="UniProtKB-KW"/>
</dbReference>